<evidence type="ECO:0000256" key="6">
    <source>
        <dbReference type="ARBA" id="ARBA00023136"/>
    </source>
</evidence>
<dbReference type="Gene3D" id="1.20.1250.20">
    <property type="entry name" value="MFS general substrate transporter like domains"/>
    <property type="match status" value="1"/>
</dbReference>
<dbReference type="InterPro" id="IPR050171">
    <property type="entry name" value="MFS_Transporters"/>
</dbReference>
<dbReference type="InterPro" id="IPR011701">
    <property type="entry name" value="MFS"/>
</dbReference>
<reference evidence="9 10" key="1">
    <citation type="journal article" date="2015" name="Nature">
        <title>rRNA introns, odd ribosomes, and small enigmatic genomes across a large radiation of phyla.</title>
        <authorList>
            <person name="Brown C.T."/>
            <person name="Hug L.A."/>
            <person name="Thomas B.C."/>
            <person name="Sharon I."/>
            <person name="Castelle C.J."/>
            <person name="Singh A."/>
            <person name="Wilkins M.J."/>
            <person name="Williams K.H."/>
            <person name="Banfield J.F."/>
        </authorList>
    </citation>
    <scope>NUCLEOTIDE SEQUENCE [LARGE SCALE GENOMIC DNA]</scope>
</reference>
<feature type="transmembrane region" description="Helical" evidence="7">
    <location>
        <begin position="50"/>
        <end position="67"/>
    </location>
</feature>
<feature type="transmembrane region" description="Helical" evidence="7">
    <location>
        <begin position="370"/>
        <end position="389"/>
    </location>
</feature>
<keyword evidence="3" id="KW-1003">Cell membrane</keyword>
<dbReference type="PROSITE" id="PS50850">
    <property type="entry name" value="MFS"/>
    <property type="match status" value="1"/>
</dbReference>
<feature type="transmembrane region" description="Helical" evidence="7">
    <location>
        <begin position="344"/>
        <end position="364"/>
    </location>
</feature>
<dbReference type="GO" id="GO:0022857">
    <property type="term" value="F:transmembrane transporter activity"/>
    <property type="evidence" value="ECO:0007669"/>
    <property type="project" value="InterPro"/>
</dbReference>
<sequence length="396" mass="43589">MFRYKIPKGIKLLTWATTIRWVGWGFFEAILPVFIFSFTASFAETGVLKSVYYVVFLVAAPLAGMLTDKVSSKVIVLIGLAMYPFISLSYFFAGATGMALFIVIARALNGFGYAFDAVGRATYFRQNVPEDKIATTFGYFDVITTLFWILAVLSSLYLIKIFEVHELALIILPTSLVAMAIVFFIKDGGHENLRDGFKHALAGGFLKNVLLEVKGWGRGMRLIALINFFIGFVAVMSDFIIPIRVYQESGSLPKVILIGVILALPGLFDFRLGKFADKHRIGSLFIGLSSLLILFASLAFTDGFIGQMIIAFLLGISFNLINLASDGLTTKMVQPEHFGRMSSLNFDIDTVGTILGPIAIGLMIDSFSFSSASLVLAFFSLIILILMLAKKKDLIK</sequence>
<accession>A0A0G0GSF3</accession>
<dbReference type="EMBL" id="LBTF01000065">
    <property type="protein sequence ID" value="KKQ34018.1"/>
    <property type="molecule type" value="Genomic_DNA"/>
</dbReference>
<evidence type="ECO:0000313" key="10">
    <source>
        <dbReference type="Proteomes" id="UP000033876"/>
    </source>
</evidence>
<dbReference type="GO" id="GO:0005886">
    <property type="term" value="C:plasma membrane"/>
    <property type="evidence" value="ECO:0007669"/>
    <property type="project" value="UniProtKB-SubCell"/>
</dbReference>
<evidence type="ECO:0000256" key="4">
    <source>
        <dbReference type="ARBA" id="ARBA00022692"/>
    </source>
</evidence>
<protein>
    <recommendedName>
        <fullName evidence="8">Major facilitator superfamily (MFS) profile domain-containing protein</fullName>
    </recommendedName>
</protein>
<keyword evidence="5 7" id="KW-1133">Transmembrane helix</keyword>
<evidence type="ECO:0000256" key="2">
    <source>
        <dbReference type="ARBA" id="ARBA00022448"/>
    </source>
</evidence>
<proteinExistence type="predicted"/>
<evidence type="ECO:0000256" key="1">
    <source>
        <dbReference type="ARBA" id="ARBA00004651"/>
    </source>
</evidence>
<dbReference type="InterPro" id="IPR036259">
    <property type="entry name" value="MFS_trans_sf"/>
</dbReference>
<feature type="transmembrane region" description="Helical" evidence="7">
    <location>
        <begin position="12"/>
        <end position="38"/>
    </location>
</feature>
<feature type="transmembrane region" description="Helical" evidence="7">
    <location>
        <begin position="139"/>
        <end position="161"/>
    </location>
</feature>
<keyword evidence="4 7" id="KW-0812">Transmembrane</keyword>
<dbReference type="InterPro" id="IPR020846">
    <property type="entry name" value="MFS_dom"/>
</dbReference>
<dbReference type="PANTHER" id="PTHR23517">
    <property type="entry name" value="RESISTANCE PROTEIN MDTM, PUTATIVE-RELATED-RELATED"/>
    <property type="match status" value="1"/>
</dbReference>
<comment type="subcellular location">
    <subcellularLocation>
        <location evidence="1">Cell membrane</location>
        <topology evidence="1">Multi-pass membrane protein</topology>
    </subcellularLocation>
</comment>
<dbReference type="SUPFAM" id="SSF103473">
    <property type="entry name" value="MFS general substrate transporter"/>
    <property type="match status" value="1"/>
</dbReference>
<keyword evidence="6 7" id="KW-0472">Membrane</keyword>
<feature type="transmembrane region" description="Helical" evidence="7">
    <location>
        <begin position="222"/>
        <end position="245"/>
    </location>
</feature>
<comment type="caution">
    <text evidence="9">The sequence shown here is derived from an EMBL/GenBank/DDBJ whole genome shotgun (WGS) entry which is preliminary data.</text>
</comment>
<evidence type="ECO:0000259" key="8">
    <source>
        <dbReference type="PROSITE" id="PS50850"/>
    </source>
</evidence>
<feature type="transmembrane region" description="Helical" evidence="7">
    <location>
        <begin position="99"/>
        <end position="118"/>
    </location>
</feature>
<dbReference type="PATRIC" id="fig|1618742.3.peg.868"/>
<name>A0A0G0GSF3_9BACT</name>
<keyword evidence="2" id="KW-0813">Transport</keyword>
<feature type="transmembrane region" description="Helical" evidence="7">
    <location>
        <begin position="251"/>
        <end position="268"/>
    </location>
</feature>
<feature type="transmembrane region" description="Helical" evidence="7">
    <location>
        <begin position="304"/>
        <end position="323"/>
    </location>
</feature>
<dbReference type="PANTHER" id="PTHR23517:SF3">
    <property type="entry name" value="INTEGRAL MEMBRANE TRANSPORT PROTEIN"/>
    <property type="match status" value="1"/>
</dbReference>
<organism evidence="9 10">
    <name type="scientific">Candidatus Nomurabacteria bacterium GW2011_GWB1_37_5</name>
    <dbReference type="NCBI Taxonomy" id="1618742"/>
    <lineage>
        <taxon>Bacteria</taxon>
        <taxon>Candidatus Nomuraibacteriota</taxon>
    </lineage>
</organism>
<feature type="transmembrane region" description="Helical" evidence="7">
    <location>
        <begin position="167"/>
        <end position="185"/>
    </location>
</feature>
<evidence type="ECO:0000256" key="7">
    <source>
        <dbReference type="SAM" id="Phobius"/>
    </source>
</evidence>
<feature type="transmembrane region" description="Helical" evidence="7">
    <location>
        <begin position="280"/>
        <end position="298"/>
    </location>
</feature>
<evidence type="ECO:0000256" key="5">
    <source>
        <dbReference type="ARBA" id="ARBA00022989"/>
    </source>
</evidence>
<evidence type="ECO:0000256" key="3">
    <source>
        <dbReference type="ARBA" id="ARBA00022475"/>
    </source>
</evidence>
<feature type="domain" description="Major facilitator superfamily (MFS) profile" evidence="8">
    <location>
        <begin position="1"/>
        <end position="395"/>
    </location>
</feature>
<dbReference type="Pfam" id="PF07690">
    <property type="entry name" value="MFS_1"/>
    <property type="match status" value="1"/>
</dbReference>
<evidence type="ECO:0000313" key="9">
    <source>
        <dbReference type="EMBL" id="KKQ34018.1"/>
    </source>
</evidence>
<dbReference type="Proteomes" id="UP000033876">
    <property type="component" value="Unassembled WGS sequence"/>
</dbReference>
<dbReference type="AlphaFoldDB" id="A0A0G0GSF3"/>
<feature type="transmembrane region" description="Helical" evidence="7">
    <location>
        <begin position="74"/>
        <end position="93"/>
    </location>
</feature>
<gene>
    <name evidence="9" type="ORF">US50_C0065G0009</name>
</gene>